<evidence type="ECO:0000313" key="2">
    <source>
        <dbReference type="EMBL" id="RYC28972.1"/>
    </source>
</evidence>
<proteinExistence type="predicted"/>
<dbReference type="Proteomes" id="UP000290759">
    <property type="component" value="Unassembled WGS sequence"/>
</dbReference>
<protein>
    <submittedName>
        <fullName evidence="2">Uncharacterized protein</fullName>
    </submittedName>
</protein>
<keyword evidence="3" id="KW-1185">Reference proteome</keyword>
<reference evidence="2 3" key="1">
    <citation type="submission" date="2018-12" db="EMBL/GenBank/DDBJ databases">
        <authorList>
            <person name="Grouzdev D.S."/>
            <person name="Krutkina M.S."/>
        </authorList>
    </citation>
    <scope>NUCLEOTIDE SEQUENCE [LARGE SCALE GENOMIC DNA]</scope>
    <source>
        <strain evidence="2 3">RmlP026</strain>
    </source>
</reference>
<feature type="coiled-coil region" evidence="1">
    <location>
        <begin position="18"/>
        <end position="45"/>
    </location>
</feature>
<organism evidence="2 3">
    <name type="scientific">Lichenibacterium minor</name>
    <dbReference type="NCBI Taxonomy" id="2316528"/>
    <lineage>
        <taxon>Bacteria</taxon>
        <taxon>Pseudomonadati</taxon>
        <taxon>Pseudomonadota</taxon>
        <taxon>Alphaproteobacteria</taxon>
        <taxon>Hyphomicrobiales</taxon>
        <taxon>Lichenihabitantaceae</taxon>
        <taxon>Lichenibacterium</taxon>
    </lineage>
</organism>
<name>A0A4Q2TXZ3_9HYPH</name>
<accession>A0A4Q2TXZ3</accession>
<dbReference type="AlphaFoldDB" id="A0A4Q2TXZ3"/>
<reference evidence="2 3" key="2">
    <citation type="submission" date="2019-02" db="EMBL/GenBank/DDBJ databases">
        <title>'Lichenibacterium ramalinii' gen. nov. sp. nov., 'Lichenibacterium minor' gen. nov. sp. nov.</title>
        <authorList>
            <person name="Pankratov T."/>
        </authorList>
    </citation>
    <scope>NUCLEOTIDE SEQUENCE [LARGE SCALE GENOMIC DNA]</scope>
    <source>
        <strain evidence="2 3">RmlP026</strain>
    </source>
</reference>
<dbReference type="EMBL" id="QYBB01000084">
    <property type="protein sequence ID" value="RYC28972.1"/>
    <property type="molecule type" value="Genomic_DNA"/>
</dbReference>
<evidence type="ECO:0000313" key="3">
    <source>
        <dbReference type="Proteomes" id="UP000290759"/>
    </source>
</evidence>
<comment type="caution">
    <text evidence="2">The sequence shown here is derived from an EMBL/GenBank/DDBJ whole genome shotgun (WGS) entry which is preliminary data.</text>
</comment>
<sequence>MQLHEEDLGTPDGLSELQRSLCRRVATLEVELEQMEGKLSKGEDVDLELYRALTGTLSRVGTSLGVKRAPRRALTIAERAAAASREAGH</sequence>
<gene>
    <name evidence="2" type="ORF">D3273_26480</name>
</gene>
<evidence type="ECO:0000256" key="1">
    <source>
        <dbReference type="SAM" id="Coils"/>
    </source>
</evidence>
<keyword evidence="1" id="KW-0175">Coiled coil</keyword>